<dbReference type="FunFam" id="3.40.640.10:FF:000033">
    <property type="entry name" value="Aspartate aminotransferase"/>
    <property type="match status" value="1"/>
</dbReference>
<dbReference type="GO" id="GO:0016212">
    <property type="term" value="F:kynurenine-oxoglutarate transaminase activity"/>
    <property type="evidence" value="ECO:0007669"/>
    <property type="project" value="TreeGrafter"/>
</dbReference>
<evidence type="ECO:0000313" key="7">
    <source>
        <dbReference type="EMBL" id="OWV06798.1"/>
    </source>
</evidence>
<dbReference type="EMBL" id="MZMV01000023">
    <property type="protein sequence ID" value="OWV06798.1"/>
    <property type="molecule type" value="Genomic_DNA"/>
</dbReference>
<keyword evidence="3 7" id="KW-0032">Aminotransferase</keyword>
<dbReference type="GO" id="GO:0005737">
    <property type="term" value="C:cytoplasm"/>
    <property type="evidence" value="ECO:0007669"/>
    <property type="project" value="TreeGrafter"/>
</dbReference>
<dbReference type="RefSeq" id="WP_088644564.1">
    <property type="nucleotide sequence ID" value="NZ_MZMV01000023.1"/>
</dbReference>
<organism evidence="7 8">
    <name type="scientific">Micromonospora wenchangensis</name>
    <dbReference type="NCBI Taxonomy" id="1185415"/>
    <lineage>
        <taxon>Bacteria</taxon>
        <taxon>Bacillati</taxon>
        <taxon>Actinomycetota</taxon>
        <taxon>Actinomycetes</taxon>
        <taxon>Micromonosporales</taxon>
        <taxon>Micromonosporaceae</taxon>
        <taxon>Micromonospora</taxon>
    </lineage>
</organism>
<dbReference type="GO" id="GO:0030170">
    <property type="term" value="F:pyridoxal phosphate binding"/>
    <property type="evidence" value="ECO:0007669"/>
    <property type="project" value="InterPro"/>
</dbReference>
<keyword evidence="8" id="KW-1185">Reference proteome</keyword>
<evidence type="ECO:0000256" key="1">
    <source>
        <dbReference type="ARBA" id="ARBA00001933"/>
    </source>
</evidence>
<dbReference type="Pfam" id="PF00155">
    <property type="entry name" value="Aminotran_1_2"/>
    <property type="match status" value="1"/>
</dbReference>
<accession>A0A246RL63</accession>
<evidence type="ECO:0000256" key="4">
    <source>
        <dbReference type="ARBA" id="ARBA00022679"/>
    </source>
</evidence>
<dbReference type="AlphaFoldDB" id="A0A246RL63"/>
<protein>
    <submittedName>
        <fullName evidence="7">Aminotransferase</fullName>
    </submittedName>
</protein>
<comment type="cofactor">
    <cofactor evidence="1">
        <name>pyridoxal 5'-phosphate</name>
        <dbReference type="ChEBI" id="CHEBI:597326"/>
    </cofactor>
</comment>
<keyword evidence="5" id="KW-0663">Pyridoxal phosphate</keyword>
<evidence type="ECO:0000256" key="2">
    <source>
        <dbReference type="ARBA" id="ARBA00007441"/>
    </source>
</evidence>
<dbReference type="InterPro" id="IPR004839">
    <property type="entry name" value="Aminotransferase_I/II_large"/>
</dbReference>
<dbReference type="InterPro" id="IPR015421">
    <property type="entry name" value="PyrdxlP-dep_Trfase_major"/>
</dbReference>
<keyword evidence="4 7" id="KW-0808">Transferase</keyword>
<dbReference type="PANTHER" id="PTHR43807:SF20">
    <property type="entry name" value="FI04487P"/>
    <property type="match status" value="1"/>
</dbReference>
<dbReference type="Gene3D" id="3.40.640.10">
    <property type="entry name" value="Type I PLP-dependent aspartate aminotransferase-like (Major domain)"/>
    <property type="match status" value="1"/>
</dbReference>
<dbReference type="SUPFAM" id="SSF53383">
    <property type="entry name" value="PLP-dependent transferases"/>
    <property type="match status" value="1"/>
</dbReference>
<sequence length="399" mass="42928">MIRPPACPTDTGSGSGTTIFTEMTALAQRTGAVNLGQGFPDTDGPPAMLEAARTAIAAGANQYPPLAGLPELREAIVAQRALRYGTHYDPDTEVLVTTGATEALAAALLAHCAPDDEVIVFEPYYDSYAASIALARGRRRVVPMRPDATGRFGFDPDDLSAAVSRRSRVLLLNSPHNPTGTIFNAEELAAIATCCRRNDLVAVTDEVYEYLTYDGAVHTPLATLPGMRERTLSVSSAGKTFSATGWKVGWVCGPAHLVEPVRRVKQYLTFASGTAFQVAVAQALATQQPWVRAQAARLQANRDRLRTGLVATGLTPYVCQGTYFLQADIRPLGVADGIRFCRELPHRVGVAAIPSAVFYDDPADGLPIVRFVFCKEPQVLDEAARRLADLTTPYHQEAL</sequence>
<dbReference type="OrthoDB" id="9763453at2"/>
<dbReference type="PANTHER" id="PTHR43807">
    <property type="entry name" value="FI04487P"/>
    <property type="match status" value="1"/>
</dbReference>
<dbReference type="InterPro" id="IPR015424">
    <property type="entry name" value="PyrdxlP-dep_Trfase"/>
</dbReference>
<evidence type="ECO:0000259" key="6">
    <source>
        <dbReference type="Pfam" id="PF00155"/>
    </source>
</evidence>
<comment type="similarity">
    <text evidence="2">Belongs to the class-I pyridoxal-phosphate-dependent aminotransferase family.</text>
</comment>
<proteinExistence type="inferred from homology"/>
<dbReference type="NCBIfam" id="NF005855">
    <property type="entry name" value="PRK07777.1"/>
    <property type="match status" value="1"/>
</dbReference>
<dbReference type="Proteomes" id="UP000197174">
    <property type="component" value="Unassembled WGS sequence"/>
</dbReference>
<dbReference type="CDD" id="cd00609">
    <property type="entry name" value="AAT_like"/>
    <property type="match status" value="1"/>
</dbReference>
<dbReference type="InterPro" id="IPR051326">
    <property type="entry name" value="Kynurenine-oxoglutarate_AT"/>
</dbReference>
<comment type="caution">
    <text evidence="7">The sequence shown here is derived from an EMBL/GenBank/DDBJ whole genome shotgun (WGS) entry which is preliminary data.</text>
</comment>
<evidence type="ECO:0000256" key="5">
    <source>
        <dbReference type="ARBA" id="ARBA00022898"/>
    </source>
</evidence>
<dbReference type="InterPro" id="IPR015422">
    <property type="entry name" value="PyrdxlP-dep_Trfase_small"/>
</dbReference>
<feature type="domain" description="Aminotransferase class I/classII large" evidence="6">
    <location>
        <begin position="33"/>
        <end position="387"/>
    </location>
</feature>
<reference evidence="7 8" key="1">
    <citation type="submission" date="2017-03" db="EMBL/GenBank/DDBJ databases">
        <title>Whole genome sequence of Micromonospora wenchangensis, isolated from mangrove soil.</title>
        <authorList>
            <person name="Yang H."/>
        </authorList>
    </citation>
    <scope>NUCLEOTIDE SEQUENCE [LARGE SCALE GENOMIC DNA]</scope>
    <source>
        <strain evidence="7 8">CCTCC AA 2012002</strain>
    </source>
</reference>
<dbReference type="Gene3D" id="3.90.1150.10">
    <property type="entry name" value="Aspartate Aminotransferase, domain 1"/>
    <property type="match status" value="1"/>
</dbReference>
<name>A0A246RL63_9ACTN</name>
<evidence type="ECO:0000256" key="3">
    <source>
        <dbReference type="ARBA" id="ARBA00022576"/>
    </source>
</evidence>
<gene>
    <name evidence="7" type="ORF">B5D80_15420</name>
</gene>
<evidence type="ECO:0000313" key="8">
    <source>
        <dbReference type="Proteomes" id="UP000197174"/>
    </source>
</evidence>